<dbReference type="PROSITE" id="PS51837">
    <property type="entry name" value="LITAF"/>
    <property type="match status" value="1"/>
</dbReference>
<dbReference type="SMART" id="SM00714">
    <property type="entry name" value="LITAF"/>
    <property type="match status" value="1"/>
</dbReference>
<dbReference type="Proteomes" id="UP000005239">
    <property type="component" value="Unassembled WGS sequence"/>
</dbReference>
<evidence type="ECO:0000313" key="9">
    <source>
        <dbReference type="EnsemblMetazoa" id="PPA20324.1"/>
    </source>
</evidence>
<organism evidence="9 10">
    <name type="scientific">Pristionchus pacificus</name>
    <name type="common">Parasitic nematode worm</name>
    <dbReference type="NCBI Taxonomy" id="54126"/>
    <lineage>
        <taxon>Eukaryota</taxon>
        <taxon>Metazoa</taxon>
        <taxon>Ecdysozoa</taxon>
        <taxon>Nematoda</taxon>
        <taxon>Chromadorea</taxon>
        <taxon>Rhabditida</taxon>
        <taxon>Rhabditina</taxon>
        <taxon>Diplogasteromorpha</taxon>
        <taxon>Diplogasteroidea</taxon>
        <taxon>Neodiplogasteridae</taxon>
        <taxon>Pristionchus</taxon>
    </lineage>
</organism>
<feature type="compositionally biased region" description="Pro residues" evidence="8">
    <location>
        <begin position="60"/>
        <end position="74"/>
    </location>
</feature>
<dbReference type="GO" id="GO:0005765">
    <property type="term" value="C:lysosomal membrane"/>
    <property type="evidence" value="ECO:0007669"/>
    <property type="project" value="UniProtKB-SubCell"/>
</dbReference>
<comment type="subcellular location">
    <subcellularLocation>
        <location evidence="2">Endosome membrane</location>
        <topology evidence="2">Peripheral membrane protein</topology>
    </subcellularLocation>
    <subcellularLocation>
        <location evidence="1">Late endosome membrane</location>
    </subcellularLocation>
    <subcellularLocation>
        <location evidence="3">Lysosome membrane</location>
        <topology evidence="3">Peripheral membrane protein</topology>
        <orientation evidence="3">Cytoplasmic side</orientation>
    </subcellularLocation>
</comment>
<feature type="region of interest" description="Disordered" evidence="8">
    <location>
        <begin position="1"/>
        <end position="75"/>
    </location>
</feature>
<feature type="compositionally biased region" description="Low complexity" evidence="8">
    <location>
        <begin position="12"/>
        <end position="24"/>
    </location>
</feature>
<evidence type="ECO:0000256" key="8">
    <source>
        <dbReference type="SAM" id="MobiDB-lite"/>
    </source>
</evidence>
<dbReference type="EnsemblMetazoa" id="PPA20324.1">
    <property type="protein sequence ID" value="PPA20324.1"/>
    <property type="gene ID" value="WBGene00109878"/>
</dbReference>
<dbReference type="GO" id="GO:0008270">
    <property type="term" value="F:zinc ion binding"/>
    <property type="evidence" value="ECO:0000318"/>
    <property type="project" value="GO_Central"/>
</dbReference>
<accession>A0A2A6CUU1</accession>
<dbReference type="OrthoDB" id="5852176at2759"/>
<dbReference type="PANTHER" id="PTHR23292">
    <property type="entry name" value="LIPOPOLYSACCHARIDE-INDUCED TUMOR NECROSIS FACTOR-ALPHA FACTOR"/>
    <property type="match status" value="1"/>
</dbReference>
<proteinExistence type="inferred from homology"/>
<evidence type="ECO:0000256" key="4">
    <source>
        <dbReference type="ARBA" id="ARBA00005975"/>
    </source>
</evidence>
<evidence type="ECO:0000256" key="2">
    <source>
        <dbReference type="ARBA" id="ARBA00004481"/>
    </source>
</evidence>
<reference evidence="9" key="2">
    <citation type="submission" date="2022-06" db="UniProtKB">
        <authorList>
            <consortium name="EnsemblMetazoa"/>
        </authorList>
    </citation>
    <scope>IDENTIFICATION</scope>
    <source>
        <strain evidence="9">PS312</strain>
    </source>
</reference>
<protein>
    <submittedName>
        <fullName evidence="9">LITAF domain-containing protein</fullName>
    </submittedName>
</protein>
<keyword evidence="6" id="KW-0862">Zinc</keyword>
<evidence type="ECO:0000256" key="3">
    <source>
        <dbReference type="ARBA" id="ARBA00004630"/>
    </source>
</evidence>
<dbReference type="InterPro" id="IPR037519">
    <property type="entry name" value="LITAF_fam"/>
</dbReference>
<dbReference type="GO" id="GO:0031902">
    <property type="term" value="C:late endosome membrane"/>
    <property type="evidence" value="ECO:0007669"/>
    <property type="project" value="UniProtKB-SubCell"/>
</dbReference>
<keyword evidence="5" id="KW-0479">Metal-binding</keyword>
<comment type="similarity">
    <text evidence="4">Belongs to the CDIP1/LITAF family.</text>
</comment>
<evidence type="ECO:0000256" key="5">
    <source>
        <dbReference type="ARBA" id="ARBA00022723"/>
    </source>
</evidence>
<name>A0A2A6CUU1_PRIPA</name>
<evidence type="ECO:0000256" key="7">
    <source>
        <dbReference type="ARBA" id="ARBA00023136"/>
    </source>
</evidence>
<evidence type="ECO:0000313" key="10">
    <source>
        <dbReference type="Proteomes" id="UP000005239"/>
    </source>
</evidence>
<dbReference type="Pfam" id="PF10601">
    <property type="entry name" value="zf-LITAF-like"/>
    <property type="match status" value="1"/>
</dbReference>
<keyword evidence="7" id="KW-0472">Membrane</keyword>
<dbReference type="PANTHER" id="PTHR23292:SF6">
    <property type="entry name" value="FI16602P1-RELATED"/>
    <property type="match status" value="1"/>
</dbReference>
<gene>
    <name evidence="9" type="primary">WBGene00109878</name>
</gene>
<accession>A0A8R1UCS3</accession>
<sequence length="160" mass="17634">MDYGQAPPPAQPQVGYQQPLATAPPMEPPPAYAEFPPSMDPKMVQPGTGAYPHLPNEVPLQPPPHQQQPMPQPGVRPHTVYVGSVAFASRPQRMHCTTCQQEIVTRISTKPGLLTYLLCGGLAFFGCWICCCIPFCVEGAQDIEHFCPKCNRFLGTYKRI</sequence>
<feature type="compositionally biased region" description="Pro residues" evidence="8">
    <location>
        <begin position="1"/>
        <end position="11"/>
    </location>
</feature>
<evidence type="ECO:0000256" key="1">
    <source>
        <dbReference type="ARBA" id="ARBA00004414"/>
    </source>
</evidence>
<dbReference type="InterPro" id="IPR006629">
    <property type="entry name" value="LITAF"/>
</dbReference>
<evidence type="ECO:0000256" key="6">
    <source>
        <dbReference type="ARBA" id="ARBA00022833"/>
    </source>
</evidence>
<reference evidence="10" key="1">
    <citation type="journal article" date="2008" name="Nat. Genet.">
        <title>The Pristionchus pacificus genome provides a unique perspective on nematode lifestyle and parasitism.</title>
        <authorList>
            <person name="Dieterich C."/>
            <person name="Clifton S.W."/>
            <person name="Schuster L.N."/>
            <person name="Chinwalla A."/>
            <person name="Delehaunty K."/>
            <person name="Dinkelacker I."/>
            <person name="Fulton L."/>
            <person name="Fulton R."/>
            <person name="Godfrey J."/>
            <person name="Minx P."/>
            <person name="Mitreva M."/>
            <person name="Roeseler W."/>
            <person name="Tian H."/>
            <person name="Witte H."/>
            <person name="Yang S.P."/>
            <person name="Wilson R.K."/>
            <person name="Sommer R.J."/>
        </authorList>
    </citation>
    <scope>NUCLEOTIDE SEQUENCE [LARGE SCALE GENOMIC DNA]</scope>
    <source>
        <strain evidence="10">PS312</strain>
    </source>
</reference>
<dbReference type="AlphaFoldDB" id="A0A2A6CUU1"/>
<keyword evidence="10" id="KW-1185">Reference proteome</keyword>